<dbReference type="RefSeq" id="WP_036066980.1">
    <property type="nucleotide sequence ID" value="NZ_AODD01000015.1"/>
</dbReference>
<organism evidence="1 2">
    <name type="scientific">Listeria grandensis FSL F6-0971</name>
    <dbReference type="NCBI Taxonomy" id="1265819"/>
    <lineage>
        <taxon>Bacteria</taxon>
        <taxon>Bacillati</taxon>
        <taxon>Bacillota</taxon>
        <taxon>Bacilli</taxon>
        <taxon>Bacillales</taxon>
        <taxon>Listeriaceae</taxon>
        <taxon>Listeria</taxon>
    </lineage>
</organism>
<keyword evidence="2" id="KW-1185">Reference proteome</keyword>
<proteinExistence type="predicted"/>
<sequence>MKSGAIKLDELALGWRHSILALFFQKLAKVTMKVAKATKNAAIEIILVFTNGSIDKIKSPLF</sequence>
<dbReference type="AlphaFoldDB" id="W7B6Q2"/>
<evidence type="ECO:0000313" key="1">
    <source>
        <dbReference type="EMBL" id="EUJ22969.1"/>
    </source>
</evidence>
<dbReference type="EMBL" id="AODD01000015">
    <property type="protein sequence ID" value="EUJ22969.1"/>
    <property type="molecule type" value="Genomic_DNA"/>
</dbReference>
<name>W7B6Q2_9LIST</name>
<gene>
    <name evidence="1" type="ORF">PGRAN_11258</name>
</gene>
<evidence type="ECO:0000313" key="2">
    <source>
        <dbReference type="Proteomes" id="UP000019253"/>
    </source>
</evidence>
<dbReference type="Proteomes" id="UP000019253">
    <property type="component" value="Unassembled WGS sequence"/>
</dbReference>
<protein>
    <submittedName>
        <fullName evidence="1">Uncharacterized protein</fullName>
    </submittedName>
</protein>
<comment type="caution">
    <text evidence="1">The sequence shown here is derived from an EMBL/GenBank/DDBJ whole genome shotgun (WGS) entry which is preliminary data.</text>
</comment>
<accession>W7B6Q2</accession>
<reference evidence="1 2" key="1">
    <citation type="journal article" date="2014" name="Int. J. Syst. Evol. Microbiol.">
        <title>Listeria floridensis sp. nov., Listeria aquatica sp. nov., Listeria cornellensis sp. nov., Listeria riparia sp. nov. and Listeria grandensis sp. nov., from agricultural and natural environments.</title>
        <authorList>
            <person name="den Bakker H.C."/>
            <person name="Warchocki S."/>
            <person name="Wright E.M."/>
            <person name="Allred A.F."/>
            <person name="Ahlstrom C."/>
            <person name="Manuel C.S."/>
            <person name="Stasiewicz M.J."/>
            <person name="Burrell A."/>
            <person name="Roof S."/>
            <person name="Strawn L."/>
            <person name="Fortes E.D."/>
            <person name="Nightingale K.K."/>
            <person name="Kephart D."/>
            <person name="Wiedmann M."/>
        </authorList>
    </citation>
    <scope>NUCLEOTIDE SEQUENCE [LARGE SCALE GENOMIC DNA]</scope>
    <source>
        <strain evidence="2">FSL F6-971</strain>
    </source>
</reference>
<dbReference type="STRING" id="1265819.PGRAN_11258"/>